<evidence type="ECO:0000313" key="3">
    <source>
        <dbReference type="Proteomes" id="UP001589750"/>
    </source>
</evidence>
<dbReference type="RefSeq" id="WP_281284656.1">
    <property type="nucleotide sequence ID" value="NZ_JBHMDG010000012.1"/>
</dbReference>
<evidence type="ECO:0000313" key="2">
    <source>
        <dbReference type="EMBL" id="MFB9313348.1"/>
    </source>
</evidence>
<sequence length="93" mass="10291">MSFPQLEVLMSAYYHQDWVELGMWETLELYLHDSTGADAGALTLDLSRALGTLSEAEVKALLDSYYCAVSMEGEPGGYRGWLEEIARRVSAGP</sequence>
<gene>
    <name evidence="2" type="ORF">ACFFRI_09860</name>
</gene>
<dbReference type="EMBL" id="JBHMDG010000012">
    <property type="protein sequence ID" value="MFB9313348.1"/>
    <property type="molecule type" value="Genomic_DNA"/>
</dbReference>
<protein>
    <submittedName>
        <fullName evidence="2">Contact-dependent growth inhibition system immunity protein</fullName>
    </submittedName>
</protein>
<name>A0ABV5KB78_9ACTN</name>
<accession>A0ABV5KB78</accession>
<dbReference type="Proteomes" id="UP001589750">
    <property type="component" value="Unassembled WGS sequence"/>
</dbReference>
<comment type="caution">
    <text evidence="2">The sequence shown here is derived from an EMBL/GenBank/DDBJ whole genome shotgun (WGS) entry which is preliminary data.</text>
</comment>
<organism evidence="2 3">
    <name type="scientific">Nocardioides plantarum</name>
    <dbReference type="NCBI Taxonomy" id="29299"/>
    <lineage>
        <taxon>Bacteria</taxon>
        <taxon>Bacillati</taxon>
        <taxon>Actinomycetota</taxon>
        <taxon>Actinomycetes</taxon>
        <taxon>Propionibacteriales</taxon>
        <taxon>Nocardioidaceae</taxon>
        <taxon>Nocardioides</taxon>
    </lineage>
</organism>
<evidence type="ECO:0000259" key="1">
    <source>
        <dbReference type="Pfam" id="PF18593"/>
    </source>
</evidence>
<dbReference type="InterPro" id="IPR041129">
    <property type="entry name" value="CdiI_2"/>
</dbReference>
<feature type="domain" description="CdiI immunity protein" evidence="1">
    <location>
        <begin position="3"/>
        <end position="88"/>
    </location>
</feature>
<proteinExistence type="predicted"/>
<keyword evidence="3" id="KW-1185">Reference proteome</keyword>
<reference evidence="2 3" key="1">
    <citation type="submission" date="2024-09" db="EMBL/GenBank/DDBJ databases">
        <authorList>
            <person name="Sun Q."/>
            <person name="Mori K."/>
        </authorList>
    </citation>
    <scope>NUCLEOTIDE SEQUENCE [LARGE SCALE GENOMIC DNA]</scope>
    <source>
        <strain evidence="2 3">JCM 9626</strain>
    </source>
</reference>
<dbReference type="Pfam" id="PF18593">
    <property type="entry name" value="CdiI_2"/>
    <property type="match status" value="1"/>
</dbReference>